<dbReference type="PANTHER" id="PTHR33452">
    <property type="entry name" value="OXIDOREDUCTASE CATD-RELATED"/>
    <property type="match status" value="1"/>
</dbReference>
<organism evidence="8 9">
    <name type="scientific">Zhouia amylolytica AD3</name>
    <dbReference type="NCBI Taxonomy" id="1286632"/>
    <lineage>
        <taxon>Bacteria</taxon>
        <taxon>Pseudomonadati</taxon>
        <taxon>Bacteroidota</taxon>
        <taxon>Flavobacteriia</taxon>
        <taxon>Flavobacteriales</taxon>
        <taxon>Flavobacteriaceae</taxon>
        <taxon>Zhouia</taxon>
    </lineage>
</organism>
<evidence type="ECO:0000256" key="4">
    <source>
        <dbReference type="ARBA" id="ARBA00022692"/>
    </source>
</evidence>
<keyword evidence="4 7" id="KW-0812">Transmembrane</keyword>
<dbReference type="AlphaFoldDB" id="W2UPE9"/>
<keyword evidence="5 7" id="KW-1133">Transmembrane helix</keyword>
<sequence length="159" mass="17895">MIYLLKVNENQYIRVNQIDMGTVKTLNKWANAHTYYPLDLIRVALGVFLFFKGIHFIGNTELLIELIDPLKNWAGSLMMVHYVAPAHLIGGLLIAFGLLTRWAIIAQLPILIGAVAINFFGPMDTKGFLSALIILVICAFFLVYGSGKHSADYYFKMQK</sequence>
<comment type="subcellular location">
    <subcellularLocation>
        <location evidence="1">Cell membrane</location>
        <topology evidence="1">Multi-pass membrane protein</topology>
    </subcellularLocation>
</comment>
<reference evidence="9" key="1">
    <citation type="submission" date="2013-11" db="EMBL/GenBank/DDBJ databases">
        <title>Draft genome sequence from a member of Zhouia, isolated tidal flat.</title>
        <authorList>
            <person name="Jin H."/>
            <person name="Jeon C.O."/>
        </authorList>
    </citation>
    <scope>NUCLEOTIDE SEQUENCE [LARGE SCALE GENOMIC DNA]</scope>
    <source>
        <strain evidence="9">AD3</strain>
    </source>
</reference>
<protein>
    <recommendedName>
        <fullName evidence="10">DoxX family protein</fullName>
    </recommendedName>
</protein>
<dbReference type="STRING" id="376730.SAMN04487906_2450"/>
<proteinExistence type="inferred from homology"/>
<evidence type="ECO:0000256" key="5">
    <source>
        <dbReference type="ARBA" id="ARBA00022989"/>
    </source>
</evidence>
<dbReference type="PANTHER" id="PTHR33452:SF1">
    <property type="entry name" value="INNER MEMBRANE PROTEIN YPHA-RELATED"/>
    <property type="match status" value="1"/>
</dbReference>
<feature type="transmembrane region" description="Helical" evidence="7">
    <location>
        <begin position="104"/>
        <end position="121"/>
    </location>
</feature>
<evidence type="ECO:0000256" key="1">
    <source>
        <dbReference type="ARBA" id="ARBA00004651"/>
    </source>
</evidence>
<dbReference type="eggNOG" id="COG2259">
    <property type="taxonomic scope" value="Bacteria"/>
</dbReference>
<feature type="transmembrane region" description="Helical" evidence="7">
    <location>
        <begin position="79"/>
        <end position="98"/>
    </location>
</feature>
<evidence type="ECO:0000256" key="7">
    <source>
        <dbReference type="SAM" id="Phobius"/>
    </source>
</evidence>
<feature type="transmembrane region" description="Helical" evidence="7">
    <location>
        <begin position="40"/>
        <end position="58"/>
    </location>
</feature>
<keyword evidence="9" id="KW-1185">Reference proteome</keyword>
<evidence type="ECO:0000313" key="9">
    <source>
        <dbReference type="Proteomes" id="UP000018850"/>
    </source>
</evidence>
<evidence type="ECO:0000313" key="8">
    <source>
        <dbReference type="EMBL" id="ETN95351.1"/>
    </source>
</evidence>
<accession>W2UPE9</accession>
<evidence type="ECO:0000256" key="2">
    <source>
        <dbReference type="ARBA" id="ARBA00006679"/>
    </source>
</evidence>
<comment type="caution">
    <text evidence="8">The sequence shown here is derived from an EMBL/GenBank/DDBJ whole genome shotgun (WGS) entry which is preliminary data.</text>
</comment>
<keyword evidence="3" id="KW-1003">Cell membrane</keyword>
<dbReference type="GO" id="GO:0005886">
    <property type="term" value="C:plasma membrane"/>
    <property type="evidence" value="ECO:0007669"/>
    <property type="project" value="UniProtKB-SubCell"/>
</dbReference>
<evidence type="ECO:0000256" key="6">
    <source>
        <dbReference type="ARBA" id="ARBA00023136"/>
    </source>
</evidence>
<dbReference type="Pfam" id="PF07681">
    <property type="entry name" value="DoxX"/>
    <property type="match status" value="1"/>
</dbReference>
<comment type="similarity">
    <text evidence="2">Belongs to the DoxX family.</text>
</comment>
<reference evidence="8 9" key="2">
    <citation type="journal article" date="2016" name="Genome Announc.">
        <title>Draft Genome Sequence of Zhouia amylolytica AD3, Isolated from Tidal Flat Sediment.</title>
        <authorList>
            <person name="Jia B."/>
            <person name="Jin H.M."/>
            <person name="Lee H.J."/>
            <person name="Jeon C.O."/>
        </authorList>
    </citation>
    <scope>NUCLEOTIDE SEQUENCE [LARGE SCALE GENOMIC DNA]</scope>
    <source>
        <strain evidence="8 9">AD3</strain>
    </source>
</reference>
<dbReference type="InterPro" id="IPR051907">
    <property type="entry name" value="DoxX-like_oxidoreductase"/>
</dbReference>
<dbReference type="Proteomes" id="UP000018850">
    <property type="component" value="Unassembled WGS sequence"/>
</dbReference>
<dbReference type="InterPro" id="IPR032808">
    <property type="entry name" value="DoxX"/>
</dbReference>
<evidence type="ECO:0008006" key="10">
    <source>
        <dbReference type="Google" id="ProtNLM"/>
    </source>
</evidence>
<dbReference type="EMBL" id="AYXY01000019">
    <property type="protein sequence ID" value="ETN95351.1"/>
    <property type="molecule type" value="Genomic_DNA"/>
</dbReference>
<feature type="transmembrane region" description="Helical" evidence="7">
    <location>
        <begin position="128"/>
        <end position="147"/>
    </location>
</feature>
<gene>
    <name evidence="8" type="ORF">P278_10730</name>
</gene>
<keyword evidence="6 7" id="KW-0472">Membrane</keyword>
<evidence type="ECO:0000256" key="3">
    <source>
        <dbReference type="ARBA" id="ARBA00022475"/>
    </source>
</evidence>
<dbReference type="PATRIC" id="fig|1286632.3.peg.1068"/>
<name>W2UPE9_9FLAO</name>